<keyword evidence="2" id="KW-1185">Reference proteome</keyword>
<gene>
    <name evidence="1" type="ORF">PWYN_23910</name>
</gene>
<proteinExistence type="predicted"/>
<dbReference type="Proteomes" id="UP000029734">
    <property type="component" value="Unassembled WGS sequence"/>
</dbReference>
<evidence type="ECO:0000313" key="2">
    <source>
        <dbReference type="Proteomes" id="UP000029734"/>
    </source>
</evidence>
<evidence type="ECO:0000313" key="1">
    <source>
        <dbReference type="EMBL" id="KGE17629.1"/>
    </source>
</evidence>
<protein>
    <submittedName>
        <fullName evidence="1">Uncharacterized protein</fullName>
    </submittedName>
</protein>
<comment type="caution">
    <text evidence="1">The sequence shown here is derived from an EMBL/GenBank/DDBJ whole genome shotgun (WGS) entry which is preliminary data.</text>
</comment>
<dbReference type="eggNOG" id="ENOG5030Q74">
    <property type="taxonomic scope" value="Bacteria"/>
</dbReference>
<accession>A0A098M4Z3</accession>
<dbReference type="EMBL" id="JQCR01000003">
    <property type="protein sequence ID" value="KGE17629.1"/>
    <property type="molecule type" value="Genomic_DNA"/>
</dbReference>
<reference evidence="1 2" key="1">
    <citation type="submission" date="2014-08" db="EMBL/GenBank/DDBJ databases">
        <authorList>
            <person name="den Bakker H.C."/>
        </authorList>
    </citation>
    <scope>NUCLEOTIDE SEQUENCE [LARGE SCALE GENOMIC DNA]</scope>
    <source>
        <strain evidence="1 2">DSM 18334</strain>
    </source>
</reference>
<dbReference type="AlphaFoldDB" id="A0A098M4Z3"/>
<sequence length="98" mass="11373">MLVRTLRERTVAPIAVLSRFYLFSLAVKIRRQLMLSKLVFLRKTFGRPLPLFRNRSVLSATFSGNHSKIYSKKSKKKPLFGRMEVRPTISKGEVSLYI</sequence>
<name>A0A098M4Z3_9BACL</name>
<organism evidence="1 2">
    <name type="scientific">Paenibacillus wynnii</name>
    <dbReference type="NCBI Taxonomy" id="268407"/>
    <lineage>
        <taxon>Bacteria</taxon>
        <taxon>Bacillati</taxon>
        <taxon>Bacillota</taxon>
        <taxon>Bacilli</taxon>
        <taxon>Bacillales</taxon>
        <taxon>Paenibacillaceae</taxon>
        <taxon>Paenibacillus</taxon>
    </lineage>
</organism>
<reference evidence="1 2" key="2">
    <citation type="submission" date="2014-10" db="EMBL/GenBank/DDBJ databases">
        <title>Comparative genomics of the Paenibacillus odorifer group.</title>
        <authorList>
            <person name="Tsai Y.-C."/>
            <person name="Martin N."/>
            <person name="Korlach J."/>
            <person name="Wiedmann M."/>
        </authorList>
    </citation>
    <scope>NUCLEOTIDE SEQUENCE [LARGE SCALE GENOMIC DNA]</scope>
    <source>
        <strain evidence="1 2">DSM 18334</strain>
    </source>
</reference>
<dbReference type="STRING" id="268407.PWYN_23910"/>